<proteinExistence type="predicted"/>
<evidence type="ECO:0000256" key="1">
    <source>
        <dbReference type="ARBA" id="ARBA00022598"/>
    </source>
</evidence>
<dbReference type="AlphaFoldDB" id="A0A2U0I783"/>
<evidence type="ECO:0000313" key="4">
    <source>
        <dbReference type="Proteomes" id="UP000245962"/>
    </source>
</evidence>
<dbReference type="OrthoDB" id="9807064at2"/>
<feature type="domain" description="BPL/LPL catalytic" evidence="2">
    <location>
        <begin position="17"/>
        <end position="196"/>
    </location>
</feature>
<protein>
    <submittedName>
        <fullName evidence="3">Biotin--[acetyl-CoA-carboxylase] ligase</fullName>
    </submittedName>
</protein>
<name>A0A2U0I783_9FLAO</name>
<dbReference type="CDD" id="cd16442">
    <property type="entry name" value="BPL"/>
    <property type="match status" value="1"/>
</dbReference>
<dbReference type="Proteomes" id="UP000245962">
    <property type="component" value="Unassembled WGS sequence"/>
</dbReference>
<gene>
    <name evidence="3" type="ORF">DDV96_00055</name>
</gene>
<dbReference type="InterPro" id="IPR004143">
    <property type="entry name" value="BPL_LPL_catalytic"/>
</dbReference>
<dbReference type="PROSITE" id="PS51733">
    <property type="entry name" value="BPL_LPL_CATALYTIC"/>
    <property type="match status" value="1"/>
</dbReference>
<keyword evidence="1 3" id="KW-0436">Ligase</keyword>
<comment type="caution">
    <text evidence="3">The sequence shown here is derived from an EMBL/GenBank/DDBJ whole genome shotgun (WGS) entry which is preliminary data.</text>
</comment>
<accession>A0A2U0I783</accession>
<dbReference type="EMBL" id="QEHR01000001">
    <property type="protein sequence ID" value="PVW16958.1"/>
    <property type="molecule type" value="Genomic_DNA"/>
</dbReference>
<dbReference type="GO" id="GO:0005737">
    <property type="term" value="C:cytoplasm"/>
    <property type="evidence" value="ECO:0007669"/>
    <property type="project" value="TreeGrafter"/>
</dbReference>
<dbReference type="PANTHER" id="PTHR12835:SF5">
    <property type="entry name" value="BIOTIN--PROTEIN LIGASE"/>
    <property type="match status" value="1"/>
</dbReference>
<evidence type="ECO:0000259" key="2">
    <source>
        <dbReference type="PROSITE" id="PS51733"/>
    </source>
</evidence>
<dbReference type="GO" id="GO:0004077">
    <property type="term" value="F:biotin--[biotin carboxyl-carrier protein] ligase activity"/>
    <property type="evidence" value="ECO:0007669"/>
    <property type="project" value="InterPro"/>
</dbReference>
<reference evidence="3 4" key="1">
    <citation type="submission" date="2018-04" db="EMBL/GenBank/DDBJ databases">
        <title>Marixanthomonas spongiae HN-E44 sp. nov., isolated from a marine sponge.</title>
        <authorList>
            <person name="Luo L."/>
            <person name="Zhuang L."/>
        </authorList>
    </citation>
    <scope>NUCLEOTIDE SEQUENCE [LARGE SCALE GENOMIC DNA]</scope>
    <source>
        <strain evidence="3 4">HN-E44</strain>
    </source>
</reference>
<dbReference type="PANTHER" id="PTHR12835">
    <property type="entry name" value="BIOTIN PROTEIN LIGASE"/>
    <property type="match status" value="1"/>
</dbReference>
<dbReference type="SUPFAM" id="SSF55681">
    <property type="entry name" value="Class II aaRS and biotin synthetases"/>
    <property type="match status" value="1"/>
</dbReference>
<dbReference type="NCBIfam" id="TIGR00121">
    <property type="entry name" value="birA_ligase"/>
    <property type="match status" value="1"/>
</dbReference>
<evidence type="ECO:0000313" key="3">
    <source>
        <dbReference type="EMBL" id="PVW16958.1"/>
    </source>
</evidence>
<dbReference type="InterPro" id="IPR004408">
    <property type="entry name" value="Biotin_CoA_COase_ligase"/>
</dbReference>
<dbReference type="InterPro" id="IPR045864">
    <property type="entry name" value="aa-tRNA-synth_II/BPL/LPL"/>
</dbReference>
<dbReference type="Gene3D" id="3.30.930.10">
    <property type="entry name" value="Bira Bifunctional Protein, Domain 2"/>
    <property type="match status" value="1"/>
</dbReference>
<dbReference type="Pfam" id="PF03099">
    <property type="entry name" value="BPL_LplA_LipB"/>
    <property type="match status" value="1"/>
</dbReference>
<organism evidence="3 4">
    <name type="scientific">Marixanthomonas spongiae</name>
    <dbReference type="NCBI Taxonomy" id="2174845"/>
    <lineage>
        <taxon>Bacteria</taxon>
        <taxon>Pseudomonadati</taxon>
        <taxon>Bacteroidota</taxon>
        <taxon>Flavobacteriia</taxon>
        <taxon>Flavobacteriales</taxon>
        <taxon>Flavobacteriaceae</taxon>
        <taxon>Marixanthomonas</taxon>
    </lineage>
</organism>
<keyword evidence="4" id="KW-1185">Reference proteome</keyword>
<sequence>MTFLFLDTLKKGYSTNILHVKIIKLNAIDSTNTYLKQLNKEVLLEDEVVVCAKHQRAGRGQRTAMWYSKVGESLTFSVFKRVYSLPADQQFLLVMLTALAVKDVLNSLEVPAVAIKWPNDILSRSKKLCGVLIENTLQQAAITTCISGIGLNVNQTGFDNLPMATSMRISTGKKFDVEAVFHAVANEVLNRLRSIPETDFQVIKQEYEAALFRKNKVSTFQRPCGTHFNGIITGIAASGALLVEHENGAMEQFQMKEIKLLY</sequence>